<dbReference type="SUPFAM" id="SSF46785">
    <property type="entry name" value="Winged helix' DNA-binding domain"/>
    <property type="match status" value="1"/>
</dbReference>
<protein>
    <submittedName>
        <fullName evidence="3">Replication initiation protein</fullName>
    </submittedName>
</protein>
<dbReference type="RefSeq" id="WP_322464837.1">
    <property type="nucleotide sequence ID" value="NZ_JAXOJX010000007.1"/>
</dbReference>
<dbReference type="Proteomes" id="UP001293718">
    <property type="component" value="Unassembled WGS sequence"/>
</dbReference>
<keyword evidence="4" id="KW-1185">Reference proteome</keyword>
<sequence>MPSRNPPTPSREAGATFNKPVSALAIVPVNRSLTVTARKVYNVMGRLAQSAGDTREEGYAAPLHAILQQSGTDSSATASAKRYLKEMMTTIIEWRQLSPGDVMPGEAEREQVFTLLSQADFYKVGRENWVRWWYPPAIKRQMLDPDRWAQINLETVARLGTYCTVALYEICARYQAVGRTMRQDWTWWLPVLRGTDQSKLREWRKFKNEFVAPAVRGINELSEIEVELIEHRKNGKFTGEVQFLVRRKDQLATALQSTQPVDATVQGRALALEIREHDFDALAERYGGEAVARALDTLAQHLASARTPIVNRLAHLKWILGGVAEKQPLSSARAPMPALTVLAAAHGAAPVAPPAATLEQEKLAEAEQSFAALAREEQFRWLQRLREDLVARGVQLTPLLRSRLDAGQWQAPAVRSWLLRFYAVARETP</sequence>
<dbReference type="EMBL" id="JAXOJX010000007">
    <property type="protein sequence ID" value="MDZ5456222.1"/>
    <property type="molecule type" value="Genomic_DNA"/>
</dbReference>
<dbReference type="InterPro" id="IPR036388">
    <property type="entry name" value="WH-like_DNA-bd_sf"/>
</dbReference>
<evidence type="ECO:0000259" key="2">
    <source>
        <dbReference type="Pfam" id="PF01051"/>
    </source>
</evidence>
<accession>A0ABU5IAT4</accession>
<feature type="domain" description="Initiator Rep protein WH1" evidence="2">
    <location>
        <begin position="29"/>
        <end position="171"/>
    </location>
</feature>
<comment type="caution">
    <text evidence="3">The sequence shown here is derived from an EMBL/GenBank/DDBJ whole genome shotgun (WGS) entry which is preliminary data.</text>
</comment>
<evidence type="ECO:0000313" key="3">
    <source>
        <dbReference type="EMBL" id="MDZ5456222.1"/>
    </source>
</evidence>
<comment type="similarity">
    <text evidence="1">Belongs to the initiator RepB protein family.</text>
</comment>
<dbReference type="Pfam" id="PF01051">
    <property type="entry name" value="Rep3_N"/>
    <property type="match status" value="1"/>
</dbReference>
<dbReference type="InterPro" id="IPR036390">
    <property type="entry name" value="WH_DNA-bd_sf"/>
</dbReference>
<reference evidence="3 4" key="1">
    <citation type="submission" date="2023-11" db="EMBL/GenBank/DDBJ databases">
        <title>Draft genome of Azohydromonas lata strain H1 (DSM1123), a polyhydroxyalkanoate producer.</title>
        <authorList>
            <person name="Traversa D."/>
            <person name="D'Addabbo P."/>
            <person name="Pazzani C."/>
            <person name="Manzari C."/>
            <person name="Chiara M."/>
            <person name="Scrascia M."/>
        </authorList>
    </citation>
    <scope>NUCLEOTIDE SEQUENCE [LARGE SCALE GENOMIC DNA]</scope>
    <source>
        <strain evidence="3 4">H1</strain>
    </source>
</reference>
<gene>
    <name evidence="3" type="ORF">SM757_06515</name>
</gene>
<proteinExistence type="inferred from homology"/>
<name>A0ABU5IAT4_9BURK</name>
<organism evidence="3 4">
    <name type="scientific">Azohydromonas lata</name>
    <dbReference type="NCBI Taxonomy" id="45677"/>
    <lineage>
        <taxon>Bacteria</taxon>
        <taxon>Pseudomonadati</taxon>
        <taxon>Pseudomonadota</taxon>
        <taxon>Betaproteobacteria</taxon>
        <taxon>Burkholderiales</taxon>
        <taxon>Sphaerotilaceae</taxon>
        <taxon>Azohydromonas</taxon>
    </lineage>
</organism>
<dbReference type="Gene3D" id="1.10.10.10">
    <property type="entry name" value="Winged helix-like DNA-binding domain superfamily/Winged helix DNA-binding domain"/>
    <property type="match status" value="1"/>
</dbReference>
<evidence type="ECO:0000313" key="4">
    <source>
        <dbReference type="Proteomes" id="UP001293718"/>
    </source>
</evidence>
<evidence type="ECO:0000256" key="1">
    <source>
        <dbReference type="ARBA" id="ARBA00038283"/>
    </source>
</evidence>
<dbReference type="InterPro" id="IPR000525">
    <property type="entry name" value="Initiator_Rep_WH1"/>
</dbReference>